<feature type="domain" description="Protein kinase" evidence="10">
    <location>
        <begin position="46"/>
        <end position="488"/>
    </location>
</feature>
<evidence type="ECO:0000256" key="1">
    <source>
        <dbReference type="ARBA" id="ARBA00012513"/>
    </source>
</evidence>
<name>A0A3Q3VXM4_MOLML</name>
<dbReference type="PANTHER" id="PTHR44167">
    <property type="entry name" value="OVARIAN-SPECIFIC SERINE/THREONINE-PROTEIN KINASE LOK-RELATED"/>
    <property type="match status" value="1"/>
</dbReference>
<dbReference type="STRING" id="94237.ENSMMOP00000007921"/>
<dbReference type="Ensembl" id="ENSMMOT00000008068.1">
    <property type="protein sequence ID" value="ENSMMOP00000007921.1"/>
    <property type="gene ID" value="ENSMMOG00000006155.1"/>
</dbReference>
<comment type="similarity">
    <text evidence="8">Belongs to the protein kinase superfamily.</text>
</comment>
<dbReference type="OMA" id="QGFTMEK"/>
<feature type="compositionally biased region" description="Polar residues" evidence="9">
    <location>
        <begin position="427"/>
        <end position="443"/>
    </location>
</feature>
<dbReference type="Pfam" id="PF00069">
    <property type="entry name" value="Pkinase"/>
    <property type="match status" value="1"/>
</dbReference>
<keyword evidence="3" id="KW-0808">Transferase</keyword>
<dbReference type="InterPro" id="IPR011009">
    <property type="entry name" value="Kinase-like_dom_sf"/>
</dbReference>
<feature type="binding site" evidence="7">
    <location>
        <position position="78"/>
    </location>
    <ligand>
        <name>ATP</name>
        <dbReference type="ChEBI" id="CHEBI:30616"/>
    </ligand>
</feature>
<dbReference type="PROSITE" id="PS00107">
    <property type="entry name" value="PROTEIN_KINASE_ATP"/>
    <property type="match status" value="1"/>
</dbReference>
<accession>A0A3Q3VXM4</accession>
<dbReference type="GO" id="GO:0005634">
    <property type="term" value="C:nucleus"/>
    <property type="evidence" value="ECO:0007669"/>
    <property type="project" value="TreeGrafter"/>
</dbReference>
<keyword evidence="6 7" id="KW-0067">ATP-binding</keyword>
<evidence type="ECO:0000256" key="9">
    <source>
        <dbReference type="SAM" id="MobiDB-lite"/>
    </source>
</evidence>
<dbReference type="AlphaFoldDB" id="A0A3Q3VXM4"/>
<evidence type="ECO:0000256" key="5">
    <source>
        <dbReference type="ARBA" id="ARBA00022777"/>
    </source>
</evidence>
<dbReference type="Gene3D" id="1.10.510.10">
    <property type="entry name" value="Transferase(Phosphotransferase) domain 1"/>
    <property type="match status" value="3"/>
</dbReference>
<dbReference type="Proteomes" id="UP000261620">
    <property type="component" value="Unplaced"/>
</dbReference>
<dbReference type="SMART" id="SM00220">
    <property type="entry name" value="S_TKc"/>
    <property type="match status" value="1"/>
</dbReference>
<dbReference type="PANTHER" id="PTHR44167:SF23">
    <property type="entry name" value="CDC7 KINASE, ISOFORM A-RELATED"/>
    <property type="match status" value="1"/>
</dbReference>
<evidence type="ECO:0000256" key="4">
    <source>
        <dbReference type="ARBA" id="ARBA00022741"/>
    </source>
</evidence>
<evidence type="ECO:0000256" key="6">
    <source>
        <dbReference type="ARBA" id="ARBA00022840"/>
    </source>
</evidence>
<sequence length="491" mass="54366">MESPVTPEGISTDGCLKKSVRGHKRRDVEIDIESLCKAVPQLTKVFRIIDKIGEGTFSSVYLGEAQMRDGRREMFALKHLIPTSHPTRIAAELQCLAVAGLLYILDIIGSLSFEEVRLYIYHLLKALRHIHQFGIIHRDIKPNNFLYNRKSKMYALVDFGLAQGTADTQIELLKVVRQRPSQKEAGSTGKQDTTQQSKATPPRSASASLSLPSKHSTTLPPSSSSSSTTTTPSSASRKALPVLQGHTCTCYLTDCVCNVCMSRKQQVAPRAGTPGFRAPEVLTKCPNQGTGWYLKPNMFIHVTLLSGVILLSLLSGRYPFFKASDDLIAFAQIMTIRGSREAIKAAKTFDKAVVCSRELPRQDLRTLCETLRGRRPSPDNALTPLPEANKDFAVRIQDDTPTHRPPEETLKQHRDGAGHTQPDHQESCGSPESTRLTKQSSGTDCKVEEDERGWDRVPDEAYDLLDRLLDLNPASRITAAQALQHPLFSDL</sequence>
<dbReference type="InterPro" id="IPR000719">
    <property type="entry name" value="Prot_kinase_dom"/>
</dbReference>
<protein>
    <recommendedName>
        <fullName evidence="1">non-specific serine/threonine protein kinase</fullName>
        <ecNumber evidence="1">2.7.11.1</ecNumber>
    </recommendedName>
</protein>
<proteinExistence type="inferred from homology"/>
<dbReference type="InterPro" id="IPR008271">
    <property type="entry name" value="Ser/Thr_kinase_AS"/>
</dbReference>
<evidence type="ECO:0000256" key="2">
    <source>
        <dbReference type="ARBA" id="ARBA00022527"/>
    </source>
</evidence>
<keyword evidence="5" id="KW-0418">Kinase</keyword>
<dbReference type="InterPro" id="IPR017441">
    <property type="entry name" value="Protein_kinase_ATP_BS"/>
</dbReference>
<reference evidence="11" key="2">
    <citation type="submission" date="2025-09" db="UniProtKB">
        <authorList>
            <consortium name="Ensembl"/>
        </authorList>
    </citation>
    <scope>IDENTIFICATION</scope>
</reference>
<dbReference type="SUPFAM" id="SSF56112">
    <property type="entry name" value="Protein kinase-like (PK-like)"/>
    <property type="match status" value="1"/>
</dbReference>
<dbReference type="Gene3D" id="3.30.200.20">
    <property type="entry name" value="Phosphorylase Kinase, domain 1"/>
    <property type="match status" value="1"/>
</dbReference>
<feature type="compositionally biased region" description="Basic and acidic residues" evidence="9">
    <location>
        <begin position="398"/>
        <end position="426"/>
    </location>
</feature>
<dbReference type="EC" id="2.7.11.1" evidence="1"/>
<evidence type="ECO:0000256" key="3">
    <source>
        <dbReference type="ARBA" id="ARBA00022679"/>
    </source>
</evidence>
<evidence type="ECO:0000313" key="12">
    <source>
        <dbReference type="Proteomes" id="UP000261620"/>
    </source>
</evidence>
<feature type="region of interest" description="Disordered" evidence="9">
    <location>
        <begin position="177"/>
        <end position="237"/>
    </location>
</feature>
<dbReference type="PROSITE" id="PS00108">
    <property type="entry name" value="PROTEIN_KINASE_ST"/>
    <property type="match status" value="1"/>
</dbReference>
<dbReference type="GO" id="GO:0005524">
    <property type="term" value="F:ATP binding"/>
    <property type="evidence" value="ECO:0007669"/>
    <property type="project" value="UniProtKB-UniRule"/>
</dbReference>
<dbReference type="GO" id="GO:0004674">
    <property type="term" value="F:protein serine/threonine kinase activity"/>
    <property type="evidence" value="ECO:0007669"/>
    <property type="project" value="UniProtKB-KW"/>
</dbReference>
<evidence type="ECO:0000256" key="8">
    <source>
        <dbReference type="RuleBase" id="RU000304"/>
    </source>
</evidence>
<keyword evidence="2 8" id="KW-0723">Serine/threonine-protein kinase</keyword>
<dbReference type="PROSITE" id="PS50011">
    <property type="entry name" value="PROTEIN_KINASE_DOM"/>
    <property type="match status" value="1"/>
</dbReference>
<feature type="compositionally biased region" description="Low complexity" evidence="9">
    <location>
        <begin position="201"/>
        <end position="236"/>
    </location>
</feature>
<evidence type="ECO:0000259" key="10">
    <source>
        <dbReference type="PROSITE" id="PS50011"/>
    </source>
</evidence>
<feature type="compositionally biased region" description="Polar residues" evidence="9">
    <location>
        <begin position="184"/>
        <end position="199"/>
    </location>
</feature>
<reference evidence="11" key="1">
    <citation type="submission" date="2025-08" db="UniProtKB">
        <authorList>
            <consortium name="Ensembl"/>
        </authorList>
    </citation>
    <scope>IDENTIFICATION</scope>
</reference>
<keyword evidence="4 7" id="KW-0547">Nucleotide-binding</keyword>
<evidence type="ECO:0000256" key="7">
    <source>
        <dbReference type="PROSITE-ProRule" id="PRU10141"/>
    </source>
</evidence>
<organism evidence="11 12">
    <name type="scientific">Mola mola</name>
    <name type="common">Ocean sunfish</name>
    <name type="synonym">Tetraodon mola</name>
    <dbReference type="NCBI Taxonomy" id="94237"/>
    <lineage>
        <taxon>Eukaryota</taxon>
        <taxon>Metazoa</taxon>
        <taxon>Chordata</taxon>
        <taxon>Craniata</taxon>
        <taxon>Vertebrata</taxon>
        <taxon>Euteleostomi</taxon>
        <taxon>Actinopterygii</taxon>
        <taxon>Neopterygii</taxon>
        <taxon>Teleostei</taxon>
        <taxon>Neoteleostei</taxon>
        <taxon>Acanthomorphata</taxon>
        <taxon>Eupercaria</taxon>
        <taxon>Tetraodontiformes</taxon>
        <taxon>Molidae</taxon>
        <taxon>Mola</taxon>
    </lineage>
</organism>
<feature type="region of interest" description="Disordered" evidence="9">
    <location>
        <begin position="398"/>
        <end position="452"/>
    </location>
</feature>
<dbReference type="GO" id="GO:0044773">
    <property type="term" value="P:mitotic DNA damage checkpoint signaling"/>
    <property type="evidence" value="ECO:0007669"/>
    <property type="project" value="TreeGrafter"/>
</dbReference>
<keyword evidence="12" id="KW-1185">Reference proteome</keyword>
<evidence type="ECO:0000313" key="11">
    <source>
        <dbReference type="Ensembl" id="ENSMMOP00000007921.1"/>
    </source>
</evidence>